<feature type="compositionally biased region" description="Low complexity" evidence="1">
    <location>
        <begin position="58"/>
        <end position="75"/>
    </location>
</feature>
<dbReference type="InterPro" id="IPR029021">
    <property type="entry name" value="Prot-tyrosine_phosphatase-like"/>
</dbReference>
<organism evidence="4 5">
    <name type="scientific">Ascaris lumbricoides</name>
    <name type="common">Giant roundworm</name>
    <dbReference type="NCBI Taxonomy" id="6252"/>
    <lineage>
        <taxon>Eukaryota</taxon>
        <taxon>Metazoa</taxon>
        <taxon>Ecdysozoa</taxon>
        <taxon>Nematoda</taxon>
        <taxon>Chromadorea</taxon>
        <taxon>Rhabditida</taxon>
        <taxon>Spirurina</taxon>
        <taxon>Ascaridomorpha</taxon>
        <taxon>Ascaridoidea</taxon>
        <taxon>Ascarididae</taxon>
        <taxon>Ascaris</taxon>
    </lineage>
</organism>
<dbReference type="InterPro" id="IPR052782">
    <property type="entry name" value="Oocyte-zygote_transition_reg"/>
</dbReference>
<evidence type="ECO:0000313" key="5">
    <source>
        <dbReference type="WBParaSite" id="ALUE_0001644801-mRNA-1"/>
    </source>
</evidence>
<dbReference type="PANTHER" id="PTHR46163">
    <property type="entry name" value="TYROSINE-PROTEIN PHOSPHATASE-RELATED"/>
    <property type="match status" value="1"/>
</dbReference>
<evidence type="ECO:0000259" key="2">
    <source>
        <dbReference type="PROSITE" id="PS50055"/>
    </source>
</evidence>
<dbReference type="InterPro" id="IPR016130">
    <property type="entry name" value="Tyr_Pase_AS"/>
</dbReference>
<dbReference type="Pfam" id="PF00102">
    <property type="entry name" value="Y_phosphatase"/>
    <property type="match status" value="1"/>
</dbReference>
<feature type="domain" description="Tyrosine specific protein phosphatases" evidence="3">
    <location>
        <begin position="287"/>
        <end position="381"/>
    </location>
</feature>
<dbReference type="PANTHER" id="PTHR46163:SF26">
    <property type="entry name" value="TYROSINE-PROTEIN PHOSPHATASE DOMAIN-CONTAINING PROTEIN"/>
    <property type="match status" value="1"/>
</dbReference>
<dbReference type="PROSITE" id="PS50055">
    <property type="entry name" value="TYR_PHOSPHATASE_PTP"/>
    <property type="match status" value="1"/>
</dbReference>
<dbReference type="SMART" id="SM00404">
    <property type="entry name" value="PTPc_motif"/>
    <property type="match status" value="1"/>
</dbReference>
<dbReference type="SUPFAM" id="SSF52799">
    <property type="entry name" value="(Phosphotyrosine protein) phosphatases II"/>
    <property type="match status" value="1"/>
</dbReference>
<evidence type="ECO:0000259" key="3">
    <source>
        <dbReference type="PROSITE" id="PS50056"/>
    </source>
</evidence>
<dbReference type="PRINTS" id="PR00700">
    <property type="entry name" value="PRTYPHPHTASE"/>
</dbReference>
<feature type="region of interest" description="Disordered" evidence="1">
    <location>
        <begin position="1"/>
        <end position="77"/>
    </location>
</feature>
<feature type="compositionally biased region" description="Polar residues" evidence="1">
    <location>
        <begin position="11"/>
        <end position="36"/>
    </location>
</feature>
<reference evidence="5" key="1">
    <citation type="submission" date="2016-05" db="UniProtKB">
        <authorList>
            <consortium name="WormBaseParasite"/>
        </authorList>
    </citation>
    <scope>IDENTIFICATION</scope>
</reference>
<dbReference type="AlphaFoldDB" id="A0A0M3IED2"/>
<dbReference type="CDD" id="cd00047">
    <property type="entry name" value="PTPc"/>
    <property type="match status" value="1"/>
</dbReference>
<evidence type="ECO:0000313" key="4">
    <source>
        <dbReference type="Proteomes" id="UP000036681"/>
    </source>
</evidence>
<dbReference type="InterPro" id="IPR003595">
    <property type="entry name" value="Tyr_Pase_cat"/>
</dbReference>
<dbReference type="WBParaSite" id="ALUE_0001644801-mRNA-1">
    <property type="protein sequence ID" value="ALUE_0001644801-mRNA-1"/>
    <property type="gene ID" value="ALUE_0001644801"/>
</dbReference>
<dbReference type="InterPro" id="IPR000242">
    <property type="entry name" value="PTP_cat"/>
</dbReference>
<dbReference type="PROSITE" id="PS00383">
    <property type="entry name" value="TYR_PHOSPHATASE_1"/>
    <property type="match status" value="1"/>
</dbReference>
<sequence>MSAMGDEGSKTGPSSEVRTASSTTGGSEIGSFQSPLCASPARTGMSAMGDEGSKTGPSSEVRTESSTTGGSEISSFQSPLCASPARFVLKPGQFLHDADATESLASFTRRTCSMSVFSLFFDYTTVIAKDTKENCSVGESHPMLNRFKDVRCFDKNRVKVKHPDGTHDFLHANYVDGFREKNKFILTQAPLEQTSEQFWAMIFQENVVLIVALIALDDKQCRRYMPIKNGTTVNFGAYTIEHHGTQQIRDTYDATILKIRHGSEPERKLLHICYFDWPDKGTPTRPTEMLNLIADMNYNRRLMMEEAEKSGWLKPGTQSPIVVHCLAGVGRSGTLAALDICCRKLDYTEKQSTGPMVDVKDAVLRLRTQREMAVQNPEQYLFLHLAVIEYALRQRYYDDVDTIDLSSFNGYTV</sequence>
<name>A0A0M3IED2_ASCLU</name>
<dbReference type="SMART" id="SM00194">
    <property type="entry name" value="PTPc"/>
    <property type="match status" value="1"/>
</dbReference>
<proteinExistence type="predicted"/>
<keyword evidence="4" id="KW-1185">Reference proteome</keyword>
<feature type="domain" description="Tyrosine-protein phosphatase" evidence="2">
    <location>
        <begin position="145"/>
        <end position="390"/>
    </location>
</feature>
<dbReference type="Gene3D" id="3.90.190.10">
    <property type="entry name" value="Protein tyrosine phosphatase superfamily"/>
    <property type="match status" value="1"/>
</dbReference>
<dbReference type="GO" id="GO:0004725">
    <property type="term" value="F:protein tyrosine phosphatase activity"/>
    <property type="evidence" value="ECO:0007669"/>
    <property type="project" value="InterPro"/>
</dbReference>
<evidence type="ECO:0000256" key="1">
    <source>
        <dbReference type="SAM" id="MobiDB-lite"/>
    </source>
</evidence>
<dbReference type="InterPro" id="IPR000387">
    <property type="entry name" value="Tyr_Pase_dom"/>
</dbReference>
<accession>A0A0M3IED2</accession>
<dbReference type="Proteomes" id="UP000036681">
    <property type="component" value="Unplaced"/>
</dbReference>
<dbReference type="PROSITE" id="PS50056">
    <property type="entry name" value="TYR_PHOSPHATASE_2"/>
    <property type="match status" value="1"/>
</dbReference>
<protein>
    <submittedName>
        <fullName evidence="5">Protein-tyrosine phosphatase</fullName>
    </submittedName>
</protein>